<keyword evidence="1 6" id="KW-0547">Nucleotide-binding</keyword>
<organism evidence="8 9">
    <name type="scientific">Asticcacaulis excentricus</name>
    <dbReference type="NCBI Taxonomy" id="78587"/>
    <lineage>
        <taxon>Bacteria</taxon>
        <taxon>Pseudomonadati</taxon>
        <taxon>Pseudomonadota</taxon>
        <taxon>Alphaproteobacteria</taxon>
        <taxon>Caulobacterales</taxon>
        <taxon>Caulobacteraceae</taxon>
        <taxon>Asticcacaulis</taxon>
    </lineage>
</organism>
<dbReference type="AlphaFoldDB" id="A0A3G9G9D2"/>
<dbReference type="InterPro" id="IPR000631">
    <property type="entry name" value="CARKD"/>
</dbReference>
<dbReference type="Gene3D" id="3.40.1190.20">
    <property type="match status" value="1"/>
</dbReference>
<dbReference type="EC" id="4.2.1.136" evidence="6"/>
<gene>
    <name evidence="6" type="primary">nnrD</name>
    <name evidence="8" type="ORF">EM6_2482</name>
</gene>
<evidence type="ECO:0000256" key="3">
    <source>
        <dbReference type="ARBA" id="ARBA00022857"/>
    </source>
</evidence>
<reference evidence="9" key="2">
    <citation type="journal article" date="2017" name="Plant Physiol. Biochem.">
        <title>Differential oxidative and antioxidative response of duckweed Lemna minor toward plant growth promoting/inhibiting bacteria.</title>
        <authorList>
            <person name="Ishizawa H."/>
            <person name="Kuroda M."/>
            <person name="Morikawa M."/>
            <person name="Ike M."/>
        </authorList>
    </citation>
    <scope>NUCLEOTIDE SEQUENCE [LARGE SCALE GENOMIC DNA]</scope>
    <source>
        <strain evidence="9">M6</strain>
    </source>
</reference>
<evidence type="ECO:0000256" key="5">
    <source>
        <dbReference type="ARBA" id="ARBA00023239"/>
    </source>
</evidence>
<name>A0A3G9G9D2_9CAUL</name>
<dbReference type="Pfam" id="PF01256">
    <property type="entry name" value="Carb_kinase"/>
    <property type="match status" value="1"/>
</dbReference>
<dbReference type="GO" id="GO:0046496">
    <property type="term" value="P:nicotinamide nucleotide metabolic process"/>
    <property type="evidence" value="ECO:0007669"/>
    <property type="project" value="UniProtKB-UniRule"/>
</dbReference>
<feature type="binding site" evidence="6">
    <location>
        <position position="221"/>
    </location>
    <ligand>
        <name>AMP</name>
        <dbReference type="ChEBI" id="CHEBI:456215"/>
    </ligand>
</feature>
<feature type="binding site" evidence="6">
    <location>
        <position position="160"/>
    </location>
    <ligand>
        <name>(6S)-NADPHX</name>
        <dbReference type="ChEBI" id="CHEBI:64076"/>
    </ligand>
</feature>
<comment type="subunit">
    <text evidence="6">Homotetramer.</text>
</comment>
<comment type="function">
    <text evidence="6">Catalyzes the dehydration of the S-form of NAD(P)HX at the expense of ADP, which is converted to AMP. Together with NAD(P)HX epimerase, which catalyzes the epimerization of the S- and R-forms, the enzyme allows the repair of both epimers of NAD(P)HX, a damaged form of NAD(P)H that is a result of enzymatic or heat-dependent hydration.</text>
</comment>
<dbReference type="RefSeq" id="WP_126423511.1">
    <property type="nucleotide sequence ID" value="NZ_AP018828.1"/>
</dbReference>
<dbReference type="SUPFAM" id="SSF53613">
    <property type="entry name" value="Ribokinase-like"/>
    <property type="match status" value="1"/>
</dbReference>
<dbReference type="GO" id="GO:0052856">
    <property type="term" value="F:NAD(P)HX epimerase activity"/>
    <property type="evidence" value="ECO:0007669"/>
    <property type="project" value="TreeGrafter"/>
</dbReference>
<keyword evidence="3 6" id="KW-0521">NADP</keyword>
<feature type="binding site" evidence="6">
    <location>
        <position position="222"/>
    </location>
    <ligand>
        <name>(6S)-NADPHX</name>
        <dbReference type="ChEBI" id="CHEBI:64076"/>
    </ligand>
</feature>
<dbReference type="OrthoDB" id="9806925at2"/>
<dbReference type="CDD" id="cd01171">
    <property type="entry name" value="YXKO-related"/>
    <property type="match status" value="1"/>
</dbReference>
<evidence type="ECO:0000256" key="2">
    <source>
        <dbReference type="ARBA" id="ARBA00022840"/>
    </source>
</evidence>
<dbReference type="PANTHER" id="PTHR12592">
    <property type="entry name" value="ATP-DEPENDENT (S)-NAD(P)H-HYDRATE DEHYDRATASE FAMILY MEMBER"/>
    <property type="match status" value="1"/>
</dbReference>
<comment type="caution">
    <text evidence="6">Lacks conserved residue(s) required for the propagation of feature annotation.</text>
</comment>
<keyword evidence="5 6" id="KW-0456">Lyase</keyword>
<protein>
    <recommendedName>
        <fullName evidence="6">ADP-dependent (S)-NAD(P)H-hydrate dehydratase</fullName>
        <ecNumber evidence="6">4.2.1.136</ecNumber>
    </recommendedName>
    <alternativeName>
        <fullName evidence="6">ADP-dependent NAD(P)HX dehydratase</fullName>
    </alternativeName>
</protein>
<evidence type="ECO:0000259" key="7">
    <source>
        <dbReference type="PROSITE" id="PS51383"/>
    </source>
</evidence>
<dbReference type="GO" id="GO:0110051">
    <property type="term" value="P:metabolite repair"/>
    <property type="evidence" value="ECO:0007669"/>
    <property type="project" value="TreeGrafter"/>
</dbReference>
<dbReference type="HAMAP" id="MF_01965">
    <property type="entry name" value="NADHX_dehydratase"/>
    <property type="match status" value="1"/>
</dbReference>
<reference evidence="9" key="1">
    <citation type="journal article" date="2017" name="Biotechnol. Biofuels">
        <title>Evaluation of environmental bacterial communities as a factor affecting the growth of duckweed Lemna minor.</title>
        <authorList>
            <person name="Ishizawa H."/>
            <person name="Kuroda M."/>
            <person name="Morikawa M."/>
            <person name="Ike M."/>
        </authorList>
    </citation>
    <scope>NUCLEOTIDE SEQUENCE [LARGE SCALE GENOMIC DNA]</scope>
    <source>
        <strain evidence="9">M6</strain>
    </source>
</reference>
<dbReference type="Proteomes" id="UP000278756">
    <property type="component" value="Chromosome 2"/>
</dbReference>
<keyword evidence="2 6" id="KW-0067">ATP-binding</keyword>
<dbReference type="GO" id="GO:0005524">
    <property type="term" value="F:ATP binding"/>
    <property type="evidence" value="ECO:0007669"/>
    <property type="project" value="UniProtKB-KW"/>
</dbReference>
<evidence type="ECO:0000256" key="4">
    <source>
        <dbReference type="ARBA" id="ARBA00023027"/>
    </source>
</evidence>
<evidence type="ECO:0000313" key="8">
    <source>
        <dbReference type="EMBL" id="BBF81873.1"/>
    </source>
</evidence>
<feature type="binding site" evidence="6">
    <location>
        <begin position="192"/>
        <end position="196"/>
    </location>
    <ligand>
        <name>AMP</name>
        <dbReference type="ChEBI" id="CHEBI:456215"/>
    </ligand>
</feature>
<sequence>MSTLPTPADNRPEHWFAHFPSPDVAGNKYDRGHAVVLGGPLHSTGAARLAARAALRAGAGLVSVACDPSALIVYATAFEAVMTKPVRDVAEFGGLIGDPRVTAVLLGPAAGLNERTRDCVMTALRAQKPCVLDADALTVFKDDPKTLFAAISGPCVLTPHEGEFARVFGRAEERARAAADAAAASGAVVLLKGADTVIAHPDGRLVVNRHAPPWLATAGSGDVLGGLVCGLMAQKMRAFEAACAGVWLHSEAARRFGPGLIAEDLSEQIPAILRDIKPTQ</sequence>
<dbReference type="PROSITE" id="PS51383">
    <property type="entry name" value="YJEF_C_3"/>
    <property type="match status" value="1"/>
</dbReference>
<comment type="similarity">
    <text evidence="6">Belongs to the NnrD/CARKD family.</text>
</comment>
<dbReference type="InterPro" id="IPR029056">
    <property type="entry name" value="Ribokinase-like"/>
</dbReference>
<dbReference type="EMBL" id="AP018828">
    <property type="protein sequence ID" value="BBF81873.1"/>
    <property type="molecule type" value="Genomic_DNA"/>
</dbReference>
<evidence type="ECO:0000256" key="6">
    <source>
        <dbReference type="HAMAP-Rule" id="MF_01965"/>
    </source>
</evidence>
<comment type="catalytic activity">
    <reaction evidence="6">
        <text>(6S)-NADPHX + ADP = AMP + phosphate + NADPH + H(+)</text>
        <dbReference type="Rhea" id="RHEA:32235"/>
        <dbReference type="ChEBI" id="CHEBI:15378"/>
        <dbReference type="ChEBI" id="CHEBI:43474"/>
        <dbReference type="ChEBI" id="CHEBI:57783"/>
        <dbReference type="ChEBI" id="CHEBI:64076"/>
        <dbReference type="ChEBI" id="CHEBI:456215"/>
        <dbReference type="ChEBI" id="CHEBI:456216"/>
        <dbReference type="EC" id="4.2.1.136"/>
    </reaction>
</comment>
<evidence type="ECO:0000313" key="9">
    <source>
        <dbReference type="Proteomes" id="UP000278756"/>
    </source>
</evidence>
<comment type="cofactor">
    <cofactor evidence="6">
        <name>Mg(2+)</name>
        <dbReference type="ChEBI" id="CHEBI:18420"/>
    </cofactor>
</comment>
<keyword evidence="4 6" id="KW-0520">NAD</keyword>
<feature type="domain" description="YjeF C-terminal" evidence="7">
    <location>
        <begin position="11"/>
        <end position="276"/>
    </location>
</feature>
<dbReference type="NCBIfam" id="TIGR00196">
    <property type="entry name" value="yjeF_cterm"/>
    <property type="match status" value="1"/>
</dbReference>
<comment type="catalytic activity">
    <reaction evidence="6">
        <text>(6S)-NADHX + ADP = AMP + phosphate + NADH + H(+)</text>
        <dbReference type="Rhea" id="RHEA:32223"/>
        <dbReference type="ChEBI" id="CHEBI:15378"/>
        <dbReference type="ChEBI" id="CHEBI:43474"/>
        <dbReference type="ChEBI" id="CHEBI:57945"/>
        <dbReference type="ChEBI" id="CHEBI:64074"/>
        <dbReference type="ChEBI" id="CHEBI:456215"/>
        <dbReference type="ChEBI" id="CHEBI:456216"/>
        <dbReference type="EC" id="4.2.1.136"/>
    </reaction>
</comment>
<dbReference type="GO" id="GO:0052855">
    <property type="term" value="F:ADP-dependent NAD(P)H-hydrate dehydratase activity"/>
    <property type="evidence" value="ECO:0007669"/>
    <property type="project" value="UniProtKB-UniRule"/>
</dbReference>
<proteinExistence type="inferred from homology"/>
<dbReference type="PANTHER" id="PTHR12592:SF0">
    <property type="entry name" value="ATP-DEPENDENT (S)-NAD(P)H-HYDRATE DEHYDRATASE"/>
    <property type="match status" value="1"/>
</dbReference>
<evidence type="ECO:0000256" key="1">
    <source>
        <dbReference type="ARBA" id="ARBA00022741"/>
    </source>
</evidence>
<accession>A0A3G9G9D2</accession>
<feature type="binding site" evidence="6">
    <location>
        <position position="46"/>
    </location>
    <ligand>
        <name>(6S)-NADPHX</name>
        <dbReference type="ChEBI" id="CHEBI:64076"/>
    </ligand>
</feature>